<protein>
    <submittedName>
        <fullName evidence="1">SnoaL-like polyketide cyclase</fullName>
    </submittedName>
</protein>
<dbReference type="InterPro" id="IPR032710">
    <property type="entry name" value="NTF2-like_dom_sf"/>
</dbReference>
<organism evidence="1 2">
    <name type="scientific">Tautonia plasticadhaerens</name>
    <dbReference type="NCBI Taxonomy" id="2527974"/>
    <lineage>
        <taxon>Bacteria</taxon>
        <taxon>Pseudomonadati</taxon>
        <taxon>Planctomycetota</taxon>
        <taxon>Planctomycetia</taxon>
        <taxon>Isosphaerales</taxon>
        <taxon>Isosphaeraceae</taxon>
        <taxon>Tautonia</taxon>
    </lineage>
</organism>
<proteinExistence type="predicted"/>
<name>A0A518GZG3_9BACT</name>
<dbReference type="SUPFAM" id="SSF54427">
    <property type="entry name" value="NTF2-like"/>
    <property type="match status" value="1"/>
</dbReference>
<keyword evidence="2" id="KW-1185">Reference proteome</keyword>
<dbReference type="Proteomes" id="UP000317835">
    <property type="component" value="Chromosome"/>
</dbReference>
<accession>A0A518GZG3</accession>
<dbReference type="Gene3D" id="3.10.450.50">
    <property type="match status" value="1"/>
</dbReference>
<dbReference type="Pfam" id="PF07366">
    <property type="entry name" value="SnoaL"/>
    <property type="match status" value="1"/>
</dbReference>
<sequence>MSTQRTLARRWFEEVWNDRRPEVVHELIAPEGVGHLPSGDVVGPELFLERVYRPFLAAFPDLHIAIEDTLGDEDDIAVRWYATGSHTGEPFLGIPASGRRISLRGITWIRYRDGRMVEGWDCWDTAALAGQLRGDGPRG</sequence>
<dbReference type="EMBL" id="CP036426">
    <property type="protein sequence ID" value="QDV33952.1"/>
    <property type="molecule type" value="Genomic_DNA"/>
</dbReference>
<dbReference type="PANTHER" id="PTHR38436">
    <property type="entry name" value="POLYKETIDE CYCLASE SNOAL-LIKE DOMAIN"/>
    <property type="match status" value="1"/>
</dbReference>
<dbReference type="KEGG" id="tpla:ElP_18330"/>
<evidence type="ECO:0000313" key="2">
    <source>
        <dbReference type="Proteomes" id="UP000317835"/>
    </source>
</evidence>
<dbReference type="PANTHER" id="PTHR38436:SF1">
    <property type="entry name" value="ESTER CYCLASE"/>
    <property type="match status" value="1"/>
</dbReference>
<dbReference type="GO" id="GO:0030638">
    <property type="term" value="P:polyketide metabolic process"/>
    <property type="evidence" value="ECO:0007669"/>
    <property type="project" value="InterPro"/>
</dbReference>
<reference evidence="1 2" key="1">
    <citation type="submission" date="2019-02" db="EMBL/GenBank/DDBJ databases">
        <title>Deep-cultivation of Planctomycetes and their phenomic and genomic characterization uncovers novel biology.</title>
        <authorList>
            <person name="Wiegand S."/>
            <person name="Jogler M."/>
            <person name="Boedeker C."/>
            <person name="Pinto D."/>
            <person name="Vollmers J."/>
            <person name="Rivas-Marin E."/>
            <person name="Kohn T."/>
            <person name="Peeters S.H."/>
            <person name="Heuer A."/>
            <person name="Rast P."/>
            <person name="Oberbeckmann S."/>
            <person name="Bunk B."/>
            <person name="Jeske O."/>
            <person name="Meyerdierks A."/>
            <person name="Storesund J.E."/>
            <person name="Kallscheuer N."/>
            <person name="Luecker S."/>
            <person name="Lage O.M."/>
            <person name="Pohl T."/>
            <person name="Merkel B.J."/>
            <person name="Hornburger P."/>
            <person name="Mueller R.-W."/>
            <person name="Bruemmer F."/>
            <person name="Labrenz M."/>
            <person name="Spormann A.M."/>
            <person name="Op den Camp H."/>
            <person name="Overmann J."/>
            <person name="Amann R."/>
            <person name="Jetten M.S.M."/>
            <person name="Mascher T."/>
            <person name="Medema M.H."/>
            <person name="Devos D.P."/>
            <person name="Kaster A.-K."/>
            <person name="Ovreas L."/>
            <person name="Rohde M."/>
            <person name="Galperin M.Y."/>
            <person name="Jogler C."/>
        </authorList>
    </citation>
    <scope>NUCLEOTIDE SEQUENCE [LARGE SCALE GENOMIC DNA]</scope>
    <source>
        <strain evidence="1 2">ElP</strain>
    </source>
</reference>
<dbReference type="InterPro" id="IPR009959">
    <property type="entry name" value="Cyclase_SnoaL-like"/>
</dbReference>
<evidence type="ECO:0000313" key="1">
    <source>
        <dbReference type="EMBL" id="QDV33952.1"/>
    </source>
</evidence>
<dbReference type="RefSeq" id="WP_145268475.1">
    <property type="nucleotide sequence ID" value="NZ_CP036426.1"/>
</dbReference>
<dbReference type="OrthoDB" id="9182871at2"/>
<dbReference type="AlphaFoldDB" id="A0A518GZG3"/>
<gene>
    <name evidence="1" type="ORF">ElP_18330</name>
</gene>